<dbReference type="GO" id="GO:0030313">
    <property type="term" value="C:cell envelope"/>
    <property type="evidence" value="ECO:0007669"/>
    <property type="project" value="UniProtKB-SubCell"/>
</dbReference>
<feature type="compositionally biased region" description="Basic and acidic residues" evidence="3">
    <location>
        <begin position="1"/>
        <end position="32"/>
    </location>
</feature>
<dbReference type="EMBL" id="FOQH01000008">
    <property type="protein sequence ID" value="SFI63437.1"/>
    <property type="molecule type" value="Genomic_DNA"/>
</dbReference>
<dbReference type="CDD" id="cd14659">
    <property type="entry name" value="Imelysin-like_IPPA"/>
    <property type="match status" value="1"/>
</dbReference>
<evidence type="ECO:0000256" key="2">
    <source>
        <dbReference type="ARBA" id="ARBA00022729"/>
    </source>
</evidence>
<proteinExistence type="predicted"/>
<dbReference type="InterPro" id="IPR018976">
    <property type="entry name" value="Imelysin-like"/>
</dbReference>
<organism evidence="5 6">
    <name type="scientific">Albimonas pacifica</name>
    <dbReference type="NCBI Taxonomy" id="1114924"/>
    <lineage>
        <taxon>Bacteria</taxon>
        <taxon>Pseudomonadati</taxon>
        <taxon>Pseudomonadota</taxon>
        <taxon>Alphaproteobacteria</taxon>
        <taxon>Rhodobacterales</taxon>
        <taxon>Paracoccaceae</taxon>
        <taxon>Albimonas</taxon>
    </lineage>
</organism>
<dbReference type="InterPro" id="IPR038352">
    <property type="entry name" value="Imelysin_sf"/>
</dbReference>
<evidence type="ECO:0000313" key="5">
    <source>
        <dbReference type="EMBL" id="SFI63437.1"/>
    </source>
</evidence>
<dbReference type="OrthoDB" id="5729110at2"/>
<feature type="region of interest" description="Disordered" evidence="3">
    <location>
        <begin position="1"/>
        <end position="48"/>
    </location>
</feature>
<evidence type="ECO:0000313" key="6">
    <source>
        <dbReference type="Proteomes" id="UP000199377"/>
    </source>
</evidence>
<protein>
    <recommendedName>
        <fullName evidence="4">Imelysin-like domain-containing protein</fullName>
    </recommendedName>
</protein>
<keyword evidence="6" id="KW-1185">Reference proteome</keyword>
<accession>A0A1I3JT37</accession>
<name>A0A1I3JT37_9RHOB</name>
<dbReference type="Proteomes" id="UP000199377">
    <property type="component" value="Unassembled WGS sequence"/>
</dbReference>
<sequence>MPPDHDADREDDRDAPGAKPRNEALAKPRDGAGAKPGDGAGAAARPRGPARRGFMALGAAMIASPFVASRRTSAATSTEVLAKIAEAALETQVLPGHKRFASAAAALAEAAKGCARPSVLRAAYHRAFDDWMAISHLRFGPAEAEGRALAVEFWPDPRGFVRRSVDGLLADEDPVVDDPEAFHEVSVAARGLMAVERLVFDAGRPDLSGGYPCRLLAAIAADLARTAEALHVDWRDSHAPDMRRAARGEGVIYRSVEEPPRVLYTALMGGARMTIEKRLGEPLGTFDRAWPAKAEAWRSARSLRNVELSLQALSTLAECFAPALEPEALKSQRAGWERAIQLARRAPAPLHEAVEDPGRRFAIESVQSAAETARERFEHLAGPAVGISPGFNALDGD</sequence>
<evidence type="ECO:0000256" key="3">
    <source>
        <dbReference type="SAM" id="MobiDB-lite"/>
    </source>
</evidence>
<dbReference type="Gene3D" id="1.20.1420.20">
    <property type="entry name" value="M75 peptidase, HXXE motif"/>
    <property type="match status" value="1"/>
</dbReference>
<feature type="domain" description="Imelysin-like" evidence="4">
    <location>
        <begin position="94"/>
        <end position="370"/>
    </location>
</feature>
<reference evidence="5 6" key="1">
    <citation type="submission" date="2016-10" db="EMBL/GenBank/DDBJ databases">
        <authorList>
            <person name="de Groot N.N."/>
        </authorList>
    </citation>
    <scope>NUCLEOTIDE SEQUENCE [LARGE SCALE GENOMIC DNA]</scope>
    <source>
        <strain evidence="5 6">CGMCC 1.11030</strain>
    </source>
</reference>
<dbReference type="STRING" id="1114924.SAMN05216258_108145"/>
<keyword evidence="2" id="KW-0732">Signal</keyword>
<evidence type="ECO:0000256" key="1">
    <source>
        <dbReference type="ARBA" id="ARBA00004196"/>
    </source>
</evidence>
<gene>
    <name evidence="5" type="ORF">SAMN05216258_108145</name>
</gene>
<evidence type="ECO:0000259" key="4">
    <source>
        <dbReference type="Pfam" id="PF09375"/>
    </source>
</evidence>
<dbReference type="InterPro" id="IPR034984">
    <property type="entry name" value="Imelysin-like_IPPA"/>
</dbReference>
<dbReference type="AlphaFoldDB" id="A0A1I3JT37"/>
<comment type="subcellular location">
    <subcellularLocation>
        <location evidence="1">Cell envelope</location>
    </subcellularLocation>
</comment>
<dbReference type="RefSeq" id="WP_092861823.1">
    <property type="nucleotide sequence ID" value="NZ_FOQH01000008.1"/>
</dbReference>
<dbReference type="Pfam" id="PF09375">
    <property type="entry name" value="Peptidase_M75"/>
    <property type="match status" value="1"/>
</dbReference>